<sequence>MPGVTEQFRTTRCSLYRDGTVLRLVGDIDLGNWVGVSSRVAAEVGAGVVTLDLTEVHYFGAAGVRVVLTGFGARSSGATLEVRCAPAVFRVMRISGLVGTDGLEVTEYGQQGRAGR</sequence>
<keyword evidence="3" id="KW-1185">Reference proteome</keyword>
<dbReference type="Gene3D" id="3.30.750.24">
    <property type="entry name" value="STAS domain"/>
    <property type="match status" value="1"/>
</dbReference>
<reference evidence="2" key="1">
    <citation type="submission" date="2021-01" db="EMBL/GenBank/DDBJ databases">
        <title>Whole genome shotgun sequence of Virgisporangium aurantiacum NBRC 16421.</title>
        <authorList>
            <person name="Komaki H."/>
            <person name="Tamura T."/>
        </authorList>
    </citation>
    <scope>NUCLEOTIDE SEQUENCE</scope>
    <source>
        <strain evidence="2">NBRC 16421</strain>
    </source>
</reference>
<dbReference type="SUPFAM" id="SSF52091">
    <property type="entry name" value="SpoIIaa-like"/>
    <property type="match status" value="1"/>
</dbReference>
<dbReference type="CDD" id="cd07043">
    <property type="entry name" value="STAS_anti-anti-sigma_factors"/>
    <property type="match status" value="1"/>
</dbReference>
<dbReference type="PROSITE" id="PS50801">
    <property type="entry name" value="STAS"/>
    <property type="match status" value="1"/>
</dbReference>
<protein>
    <recommendedName>
        <fullName evidence="1">STAS domain-containing protein</fullName>
    </recommendedName>
</protein>
<gene>
    <name evidence="2" type="ORF">Vau01_077630</name>
</gene>
<evidence type="ECO:0000259" key="1">
    <source>
        <dbReference type="PROSITE" id="PS50801"/>
    </source>
</evidence>
<evidence type="ECO:0000313" key="2">
    <source>
        <dbReference type="EMBL" id="GIJ60247.1"/>
    </source>
</evidence>
<dbReference type="Pfam" id="PF13466">
    <property type="entry name" value="STAS_2"/>
    <property type="match status" value="1"/>
</dbReference>
<dbReference type="AlphaFoldDB" id="A0A8J3ZC75"/>
<accession>A0A8J3ZC75</accession>
<comment type="caution">
    <text evidence="2">The sequence shown here is derived from an EMBL/GenBank/DDBJ whole genome shotgun (WGS) entry which is preliminary data.</text>
</comment>
<proteinExistence type="predicted"/>
<dbReference type="InterPro" id="IPR058548">
    <property type="entry name" value="MlaB-like_STAS"/>
</dbReference>
<organism evidence="2 3">
    <name type="scientific">Virgisporangium aurantiacum</name>
    <dbReference type="NCBI Taxonomy" id="175570"/>
    <lineage>
        <taxon>Bacteria</taxon>
        <taxon>Bacillati</taxon>
        <taxon>Actinomycetota</taxon>
        <taxon>Actinomycetes</taxon>
        <taxon>Micromonosporales</taxon>
        <taxon>Micromonosporaceae</taxon>
        <taxon>Virgisporangium</taxon>
    </lineage>
</organism>
<evidence type="ECO:0000313" key="3">
    <source>
        <dbReference type="Proteomes" id="UP000612585"/>
    </source>
</evidence>
<dbReference type="EMBL" id="BOPG01000050">
    <property type="protein sequence ID" value="GIJ60247.1"/>
    <property type="molecule type" value="Genomic_DNA"/>
</dbReference>
<name>A0A8J3ZC75_9ACTN</name>
<feature type="domain" description="STAS" evidence="1">
    <location>
        <begin position="21"/>
        <end position="68"/>
    </location>
</feature>
<dbReference type="InterPro" id="IPR002645">
    <property type="entry name" value="STAS_dom"/>
</dbReference>
<dbReference type="InterPro" id="IPR036513">
    <property type="entry name" value="STAS_dom_sf"/>
</dbReference>
<dbReference type="Proteomes" id="UP000612585">
    <property type="component" value="Unassembled WGS sequence"/>
</dbReference>